<dbReference type="InterPro" id="IPR044925">
    <property type="entry name" value="His-Me_finger_sf"/>
</dbReference>
<evidence type="ECO:0000256" key="2">
    <source>
        <dbReference type="SAM" id="MobiDB-lite"/>
    </source>
</evidence>
<protein>
    <recommendedName>
        <fullName evidence="3">HNH nuclease domain-containing protein</fullName>
    </recommendedName>
</protein>
<keyword evidence="1" id="KW-0175">Coiled coil</keyword>
<evidence type="ECO:0000313" key="4">
    <source>
        <dbReference type="EMBL" id="KKL20352.1"/>
    </source>
</evidence>
<feature type="domain" description="HNH nuclease" evidence="3">
    <location>
        <begin position="112"/>
        <end position="154"/>
    </location>
</feature>
<name>A0A0F9C284_9ZZZZ</name>
<gene>
    <name evidence="4" type="ORF">LCGC14_2456340</name>
</gene>
<dbReference type="Gene3D" id="3.90.75.20">
    <property type="match status" value="1"/>
</dbReference>
<dbReference type="EMBL" id="LAZR01038132">
    <property type="protein sequence ID" value="KKL20352.1"/>
    <property type="molecule type" value="Genomic_DNA"/>
</dbReference>
<comment type="caution">
    <text evidence="4">The sequence shown here is derived from an EMBL/GenBank/DDBJ whole genome shotgun (WGS) entry which is preliminary data.</text>
</comment>
<reference evidence="4" key="1">
    <citation type="journal article" date="2015" name="Nature">
        <title>Complex archaea that bridge the gap between prokaryotes and eukaryotes.</title>
        <authorList>
            <person name="Spang A."/>
            <person name="Saw J.H."/>
            <person name="Jorgensen S.L."/>
            <person name="Zaremba-Niedzwiedzka K."/>
            <person name="Martijn J."/>
            <person name="Lind A.E."/>
            <person name="van Eijk R."/>
            <person name="Schleper C."/>
            <person name="Guy L."/>
            <person name="Ettema T.J."/>
        </authorList>
    </citation>
    <scope>NUCLEOTIDE SEQUENCE</scope>
</reference>
<sequence length="204" mass="23737">MKTAPGLPADPEHGFRIGELNKVRYGARKRYRTVQWQACIGCGKERWVTYKRGEAINKRCQPCARRFFHVGDRNSWWKGGRSLSCEGYVRVRVTRDDFFFPMCTKKGYVVEHRLVMAKHLGRCLHGWEVVHHKNGNKSDNRIKNLELSTPSDHSSGHLKGYRDGYKQGFADGHTEQITELKAQIKLLQWEIRQREQSSAHRQDA</sequence>
<dbReference type="InterPro" id="IPR003615">
    <property type="entry name" value="HNH_nuc"/>
</dbReference>
<evidence type="ECO:0000256" key="1">
    <source>
        <dbReference type="SAM" id="Coils"/>
    </source>
</evidence>
<feature type="region of interest" description="Disordered" evidence="2">
    <location>
        <begin position="138"/>
        <end position="157"/>
    </location>
</feature>
<organism evidence="4">
    <name type="scientific">marine sediment metagenome</name>
    <dbReference type="NCBI Taxonomy" id="412755"/>
    <lineage>
        <taxon>unclassified sequences</taxon>
        <taxon>metagenomes</taxon>
        <taxon>ecological metagenomes</taxon>
    </lineage>
</organism>
<feature type="coiled-coil region" evidence="1">
    <location>
        <begin position="170"/>
        <end position="197"/>
    </location>
</feature>
<proteinExistence type="predicted"/>
<accession>A0A0F9C284</accession>
<dbReference type="Pfam" id="PF13392">
    <property type="entry name" value="HNH_3"/>
    <property type="match status" value="1"/>
</dbReference>
<evidence type="ECO:0000259" key="3">
    <source>
        <dbReference type="Pfam" id="PF13392"/>
    </source>
</evidence>
<dbReference type="SUPFAM" id="SSF54060">
    <property type="entry name" value="His-Me finger endonucleases"/>
    <property type="match status" value="1"/>
</dbReference>
<dbReference type="AlphaFoldDB" id="A0A0F9C284"/>